<proteinExistence type="predicted"/>
<accession>A0A481ZCE6</accession>
<name>A0A481ZCE6_9VIRU</name>
<gene>
    <name evidence="1" type="ORF">LCPAC401_03770</name>
</gene>
<sequence>MDLNSAIKKWCDVYLKVPFDYEDDKQKNISDKLVYRDYTSCSASYSFQNIYLSDSDTYIVYSECGHAGCTGGNRETYDVEYQNFETLAEVLDYIMLLGFHDPNSTGELLLNIIHNYQLKLDDEVTYKYGKGRIPILAKCGNDEKLINAINRYPLHMDG</sequence>
<organism evidence="1">
    <name type="scientific">Pithovirus LCPAC401</name>
    <dbReference type="NCBI Taxonomy" id="2506595"/>
    <lineage>
        <taxon>Viruses</taxon>
        <taxon>Pithoviruses</taxon>
    </lineage>
</organism>
<dbReference type="EMBL" id="MK500581">
    <property type="protein sequence ID" value="QBK92739.1"/>
    <property type="molecule type" value="Genomic_DNA"/>
</dbReference>
<evidence type="ECO:0000313" key="1">
    <source>
        <dbReference type="EMBL" id="QBK92739.1"/>
    </source>
</evidence>
<protein>
    <submittedName>
        <fullName evidence="1">Uncharacterized protein</fullName>
    </submittedName>
</protein>
<reference evidence="1" key="1">
    <citation type="journal article" date="2019" name="MBio">
        <title>Virus Genomes from Deep Sea Sediments Expand the Ocean Megavirome and Support Independent Origins of Viral Gigantism.</title>
        <authorList>
            <person name="Backstrom D."/>
            <person name="Yutin N."/>
            <person name="Jorgensen S.L."/>
            <person name="Dharamshi J."/>
            <person name="Homa F."/>
            <person name="Zaremba-Niedwiedzka K."/>
            <person name="Spang A."/>
            <person name="Wolf Y.I."/>
            <person name="Koonin E.V."/>
            <person name="Ettema T.J."/>
        </authorList>
    </citation>
    <scope>NUCLEOTIDE SEQUENCE</scope>
</reference>